<dbReference type="KEGG" id="spu:115920428"/>
<protein>
    <recommendedName>
        <fullName evidence="3">Reverse transcriptase domain-containing protein</fullName>
    </recommendedName>
</protein>
<reference evidence="1" key="2">
    <citation type="submission" date="2021-01" db="UniProtKB">
        <authorList>
            <consortium name="EnsemblMetazoa"/>
        </authorList>
    </citation>
    <scope>IDENTIFICATION</scope>
</reference>
<dbReference type="PANTHER" id="PTHR33395">
    <property type="entry name" value="TRANSCRIPTASE, PUTATIVE-RELATED-RELATED"/>
    <property type="match status" value="1"/>
</dbReference>
<dbReference type="OrthoDB" id="6144109at2759"/>
<name>A0A7M7N6Z9_STRPU</name>
<dbReference type="EnsemblMetazoa" id="XM_030976250">
    <property type="protein sequence ID" value="XP_030832110"/>
    <property type="gene ID" value="LOC115920428"/>
</dbReference>
<dbReference type="AlphaFoldDB" id="A0A7M7N6Z9"/>
<dbReference type="GeneID" id="115920428"/>
<dbReference type="RefSeq" id="XP_030832110.1">
    <property type="nucleotide sequence ID" value="XM_030976250.1"/>
</dbReference>
<dbReference type="InParanoid" id="A0A7M7N6Z9"/>
<evidence type="ECO:0000313" key="2">
    <source>
        <dbReference type="Proteomes" id="UP000007110"/>
    </source>
</evidence>
<proteinExistence type="predicted"/>
<organism evidence="1 2">
    <name type="scientific">Strongylocentrotus purpuratus</name>
    <name type="common">Purple sea urchin</name>
    <dbReference type="NCBI Taxonomy" id="7668"/>
    <lineage>
        <taxon>Eukaryota</taxon>
        <taxon>Metazoa</taxon>
        <taxon>Echinodermata</taxon>
        <taxon>Eleutherozoa</taxon>
        <taxon>Echinozoa</taxon>
        <taxon>Echinoidea</taxon>
        <taxon>Euechinoidea</taxon>
        <taxon>Echinacea</taxon>
        <taxon>Camarodonta</taxon>
        <taxon>Echinidea</taxon>
        <taxon>Strongylocentrotidae</taxon>
        <taxon>Strongylocentrotus</taxon>
    </lineage>
</organism>
<evidence type="ECO:0008006" key="3">
    <source>
        <dbReference type="Google" id="ProtNLM"/>
    </source>
</evidence>
<dbReference type="PANTHER" id="PTHR33395:SF22">
    <property type="entry name" value="REVERSE TRANSCRIPTASE DOMAIN-CONTAINING PROTEIN"/>
    <property type="match status" value="1"/>
</dbReference>
<keyword evidence="2" id="KW-1185">Reference proteome</keyword>
<dbReference type="Proteomes" id="UP000007110">
    <property type="component" value="Unassembled WGS sequence"/>
</dbReference>
<sequence length="181" mass="19935">MEGSSHFPDIGHLHIHRPGVAKQLSNLNPSKACGPDELPPKLLKLVADEIAPALGSLFQQSYNSGTVPAEWQHALVTPIHKSGDKCDPGNYRPISLTCICSKLMEHIVLSHISKHVAANNILVDDQHGFWQKLSTTTQLISATQDWAHTLQCKQMSFSWTSRKLSTEYLIATCRPSSSIMA</sequence>
<accession>A0A7M7N6Z9</accession>
<reference evidence="2" key="1">
    <citation type="submission" date="2015-02" db="EMBL/GenBank/DDBJ databases">
        <title>Genome sequencing for Strongylocentrotus purpuratus.</title>
        <authorList>
            <person name="Murali S."/>
            <person name="Liu Y."/>
            <person name="Vee V."/>
            <person name="English A."/>
            <person name="Wang M."/>
            <person name="Skinner E."/>
            <person name="Han Y."/>
            <person name="Muzny D.M."/>
            <person name="Worley K.C."/>
            <person name="Gibbs R.A."/>
        </authorList>
    </citation>
    <scope>NUCLEOTIDE SEQUENCE</scope>
</reference>
<dbReference type="OMA" id="KLMEHIM"/>
<evidence type="ECO:0000313" key="1">
    <source>
        <dbReference type="EnsemblMetazoa" id="XP_030832110"/>
    </source>
</evidence>